<evidence type="ECO:0008006" key="3">
    <source>
        <dbReference type="Google" id="ProtNLM"/>
    </source>
</evidence>
<dbReference type="EMBL" id="CP132921">
    <property type="protein sequence ID" value="WMW07410.1"/>
    <property type="molecule type" value="Genomic_DNA"/>
</dbReference>
<gene>
    <name evidence="1" type="ORF">RAH46_08715</name>
</gene>
<proteinExistence type="predicted"/>
<organism evidence="1 2">
    <name type="scientific">Pseudomonas entomophila</name>
    <dbReference type="NCBI Taxonomy" id="312306"/>
    <lineage>
        <taxon>Bacteria</taxon>
        <taxon>Pseudomonadati</taxon>
        <taxon>Pseudomonadota</taxon>
        <taxon>Gammaproteobacteria</taxon>
        <taxon>Pseudomonadales</taxon>
        <taxon>Pseudomonadaceae</taxon>
        <taxon>Pseudomonas</taxon>
    </lineage>
</organism>
<keyword evidence="2" id="KW-1185">Reference proteome</keyword>
<dbReference type="RefSeq" id="WP_011535229.1">
    <property type="nucleotide sequence ID" value="NZ_CP132921.1"/>
</dbReference>
<evidence type="ECO:0000313" key="1">
    <source>
        <dbReference type="EMBL" id="WMW07410.1"/>
    </source>
</evidence>
<sequence>MKISHRPDHRALRAAEYPSVADQLDALWHAMDKGQLPVVDAFYWSIRGVKDKYPKPQVPFTEES</sequence>
<dbReference type="Proteomes" id="UP001183127">
    <property type="component" value="Chromosome"/>
</dbReference>
<accession>A0ABY9QWI0</accession>
<name>A0ABY9QWI0_9PSED</name>
<evidence type="ECO:0000313" key="2">
    <source>
        <dbReference type="Proteomes" id="UP001183127"/>
    </source>
</evidence>
<reference evidence="1 2" key="1">
    <citation type="submission" date="2023-08" db="EMBL/GenBank/DDBJ databases">
        <title>Complete Genome Sequence of Pseudomonas entomophila TVIN A01.</title>
        <authorList>
            <person name="Shelke T."/>
            <person name="Mahar N.S."/>
            <person name="Gupta I."/>
            <person name="Gupta V."/>
        </authorList>
    </citation>
    <scope>NUCLEOTIDE SEQUENCE [LARGE SCALE GENOMIC DNA]</scope>
    <source>
        <strain evidence="1 2">TVIN-A01</strain>
    </source>
</reference>
<dbReference type="GeneID" id="32807179"/>
<protein>
    <recommendedName>
        <fullName evidence="3">Phage protein</fullName>
    </recommendedName>
</protein>